<feature type="transmembrane region" description="Helical" evidence="1">
    <location>
        <begin position="12"/>
        <end position="29"/>
    </location>
</feature>
<protein>
    <submittedName>
        <fullName evidence="2">Uncharacterized protein</fullName>
    </submittedName>
</protein>
<sequence length="107" mass="12056">MAETRNINKERWIWGILITGISTVFGALLKSNANYTASLERTVKQRDATITAKDSSCAQDKRSMASYYEGVIKNKDSTILALKDDKYRSVLDLLNVKKVNGKIKIEQ</sequence>
<dbReference type="STRING" id="551991.SAMN05192529_13134"/>
<evidence type="ECO:0000313" key="2">
    <source>
        <dbReference type="EMBL" id="SEA59268.1"/>
    </source>
</evidence>
<dbReference type="Proteomes" id="UP000199041">
    <property type="component" value="Unassembled WGS sequence"/>
</dbReference>
<keyword evidence="1" id="KW-1133">Transmembrane helix</keyword>
<name>A0A1H4CFY8_9BACT</name>
<proteinExistence type="predicted"/>
<reference evidence="2 3" key="1">
    <citation type="submission" date="2016-10" db="EMBL/GenBank/DDBJ databases">
        <authorList>
            <person name="de Groot N.N."/>
        </authorList>
    </citation>
    <scope>NUCLEOTIDE SEQUENCE [LARGE SCALE GENOMIC DNA]</scope>
    <source>
        <strain evidence="2 3">Vu-144</strain>
    </source>
</reference>
<gene>
    <name evidence="2" type="ORF">SAMN05192529_13134</name>
</gene>
<keyword evidence="3" id="KW-1185">Reference proteome</keyword>
<accession>A0A1H4CFY8</accession>
<keyword evidence="1" id="KW-0812">Transmembrane</keyword>
<organism evidence="2 3">
    <name type="scientific">Arachidicoccus rhizosphaerae</name>
    <dbReference type="NCBI Taxonomy" id="551991"/>
    <lineage>
        <taxon>Bacteria</taxon>
        <taxon>Pseudomonadati</taxon>
        <taxon>Bacteroidota</taxon>
        <taxon>Chitinophagia</taxon>
        <taxon>Chitinophagales</taxon>
        <taxon>Chitinophagaceae</taxon>
        <taxon>Arachidicoccus</taxon>
    </lineage>
</organism>
<evidence type="ECO:0000256" key="1">
    <source>
        <dbReference type="SAM" id="Phobius"/>
    </source>
</evidence>
<dbReference type="AlphaFoldDB" id="A0A1H4CFY8"/>
<dbReference type="EMBL" id="FNQY01000031">
    <property type="protein sequence ID" value="SEA59268.1"/>
    <property type="molecule type" value="Genomic_DNA"/>
</dbReference>
<dbReference type="RefSeq" id="WP_091401037.1">
    <property type="nucleotide sequence ID" value="NZ_FNQY01000031.1"/>
</dbReference>
<keyword evidence="1" id="KW-0472">Membrane</keyword>
<evidence type="ECO:0000313" key="3">
    <source>
        <dbReference type="Proteomes" id="UP000199041"/>
    </source>
</evidence>